<dbReference type="Gene3D" id="3.40.395.10">
    <property type="entry name" value="Adenoviral Proteinase, Chain A"/>
    <property type="match status" value="1"/>
</dbReference>
<dbReference type="GO" id="GO:0016929">
    <property type="term" value="F:deSUMOylase activity"/>
    <property type="evidence" value="ECO:0007669"/>
    <property type="project" value="TreeGrafter"/>
</dbReference>
<feature type="compositionally biased region" description="Basic and acidic residues" evidence="5">
    <location>
        <begin position="1"/>
        <end position="11"/>
    </location>
</feature>
<comment type="caution">
    <text evidence="7">The sequence shown here is derived from an EMBL/GenBank/DDBJ whole genome shotgun (WGS) entry which is preliminary data.</text>
</comment>
<dbReference type="Proteomes" id="UP000324897">
    <property type="component" value="Chromosome 7"/>
</dbReference>
<feature type="region of interest" description="Disordered" evidence="5">
    <location>
        <begin position="1"/>
        <end position="67"/>
    </location>
</feature>
<dbReference type="PROSITE" id="PS50600">
    <property type="entry name" value="ULP_PROTEASE"/>
    <property type="match status" value="1"/>
</dbReference>
<evidence type="ECO:0000259" key="6">
    <source>
        <dbReference type="PROSITE" id="PS50600"/>
    </source>
</evidence>
<keyword evidence="4" id="KW-0788">Thiol protease</keyword>
<proteinExistence type="inferred from homology"/>
<dbReference type="OrthoDB" id="695123at2759"/>
<dbReference type="PANTHER" id="PTHR12606">
    <property type="entry name" value="SENTRIN/SUMO-SPECIFIC PROTEASE"/>
    <property type="match status" value="1"/>
</dbReference>
<evidence type="ECO:0000256" key="3">
    <source>
        <dbReference type="ARBA" id="ARBA00022801"/>
    </source>
</evidence>
<feature type="non-terminal residue" evidence="7">
    <location>
        <position position="1"/>
    </location>
</feature>
<comment type="similarity">
    <text evidence="1">Belongs to the peptidase C48 family.</text>
</comment>
<dbReference type="InterPro" id="IPR003653">
    <property type="entry name" value="Peptidase_C48_C"/>
</dbReference>
<dbReference type="PANTHER" id="PTHR12606:SF155">
    <property type="entry name" value="OS04G0316900 PROTEIN"/>
    <property type="match status" value="1"/>
</dbReference>
<dbReference type="Pfam" id="PF02902">
    <property type="entry name" value="Peptidase_C48"/>
    <property type="match status" value="1"/>
</dbReference>
<dbReference type="InterPro" id="IPR038765">
    <property type="entry name" value="Papain-like_cys_pep_sf"/>
</dbReference>
<dbReference type="SUPFAM" id="SSF54001">
    <property type="entry name" value="Cysteine proteinases"/>
    <property type="match status" value="1"/>
</dbReference>
<dbReference type="AlphaFoldDB" id="A0A5J9U9S9"/>
<evidence type="ECO:0000256" key="5">
    <source>
        <dbReference type="SAM" id="MobiDB-lite"/>
    </source>
</evidence>
<dbReference type="EMBL" id="RWGY01000029">
    <property type="protein sequence ID" value="TVU20395.1"/>
    <property type="molecule type" value="Genomic_DNA"/>
</dbReference>
<dbReference type="GO" id="GO:0006508">
    <property type="term" value="P:proteolysis"/>
    <property type="evidence" value="ECO:0007669"/>
    <property type="project" value="UniProtKB-KW"/>
</dbReference>
<dbReference type="Gramene" id="TVU20395">
    <property type="protein sequence ID" value="TVU20395"/>
    <property type="gene ID" value="EJB05_36602"/>
</dbReference>
<evidence type="ECO:0000256" key="4">
    <source>
        <dbReference type="ARBA" id="ARBA00022807"/>
    </source>
</evidence>
<feature type="domain" description="Ubiquitin-like protease family profile" evidence="6">
    <location>
        <begin position="94"/>
        <end position="311"/>
    </location>
</feature>
<dbReference type="GO" id="GO:0016926">
    <property type="term" value="P:protein desumoylation"/>
    <property type="evidence" value="ECO:0007669"/>
    <property type="project" value="TreeGrafter"/>
</dbReference>
<gene>
    <name evidence="7" type="ORF">EJB05_36602</name>
</gene>
<feature type="region of interest" description="Disordered" evidence="5">
    <location>
        <begin position="149"/>
        <end position="171"/>
    </location>
</feature>
<sequence>ISLHVQDDKTNTKVAGRVRPPSGRQSKPHQDTEQYFYPTQKQKQRRRTKDNFPNWPDPKQSTSDDYMIKPSDYETIEYMKQASADDILVDYGNFRCNKKELGCLLNPTEFINSETANVAIRLLKEKWYKREREDGSIYLETAYASKMLWRDGTPTDPKEKTEEDEQKDEADQDQINFIGRRVFLPVNITDSHWYVAVLNARKREIQVLDSLNYAFGLKDLERMLDGLQKHLNRLNKQGFLQIGPGQKWKDIQIKKWPIKKPIPRRMQFDGYNTDRFFSIYLTSPHILCSNHYQNQCSYSCGLFMYKFYDCWNGTTLSPNFSQKDITNLRLKLGADLVNNELNREKGSPGNSKFINVDRPHSEDEDF</sequence>
<accession>A0A5J9U9S9</accession>
<evidence type="ECO:0000256" key="1">
    <source>
        <dbReference type="ARBA" id="ARBA00005234"/>
    </source>
</evidence>
<feature type="region of interest" description="Disordered" evidence="5">
    <location>
        <begin position="341"/>
        <end position="366"/>
    </location>
</feature>
<feature type="compositionally biased region" description="Acidic residues" evidence="5">
    <location>
        <begin position="162"/>
        <end position="171"/>
    </location>
</feature>
<keyword evidence="3" id="KW-0378">Hydrolase</keyword>
<keyword evidence="8" id="KW-1185">Reference proteome</keyword>
<dbReference type="GO" id="GO:0005634">
    <property type="term" value="C:nucleus"/>
    <property type="evidence" value="ECO:0007669"/>
    <property type="project" value="TreeGrafter"/>
</dbReference>
<evidence type="ECO:0000313" key="7">
    <source>
        <dbReference type="EMBL" id="TVU20395.1"/>
    </source>
</evidence>
<protein>
    <recommendedName>
        <fullName evidence="6">Ubiquitin-like protease family profile domain-containing protein</fullName>
    </recommendedName>
</protein>
<keyword evidence="2" id="KW-0645">Protease</keyword>
<organism evidence="7 8">
    <name type="scientific">Eragrostis curvula</name>
    <name type="common">weeping love grass</name>
    <dbReference type="NCBI Taxonomy" id="38414"/>
    <lineage>
        <taxon>Eukaryota</taxon>
        <taxon>Viridiplantae</taxon>
        <taxon>Streptophyta</taxon>
        <taxon>Embryophyta</taxon>
        <taxon>Tracheophyta</taxon>
        <taxon>Spermatophyta</taxon>
        <taxon>Magnoliopsida</taxon>
        <taxon>Liliopsida</taxon>
        <taxon>Poales</taxon>
        <taxon>Poaceae</taxon>
        <taxon>PACMAD clade</taxon>
        <taxon>Chloridoideae</taxon>
        <taxon>Eragrostideae</taxon>
        <taxon>Eragrostidinae</taxon>
        <taxon>Eragrostis</taxon>
    </lineage>
</organism>
<name>A0A5J9U9S9_9POAL</name>
<reference evidence="7 8" key="1">
    <citation type="journal article" date="2019" name="Sci. Rep.">
        <title>A high-quality genome of Eragrostis curvula grass provides insights into Poaceae evolution and supports new strategies to enhance forage quality.</title>
        <authorList>
            <person name="Carballo J."/>
            <person name="Santos B.A.C.M."/>
            <person name="Zappacosta D."/>
            <person name="Garbus I."/>
            <person name="Selva J.P."/>
            <person name="Gallo C.A."/>
            <person name="Diaz A."/>
            <person name="Albertini E."/>
            <person name="Caccamo M."/>
            <person name="Echenique V."/>
        </authorList>
    </citation>
    <scope>NUCLEOTIDE SEQUENCE [LARGE SCALE GENOMIC DNA]</scope>
    <source>
        <strain evidence="8">cv. Victoria</strain>
        <tissue evidence="7">Leaf</tissue>
    </source>
</reference>
<evidence type="ECO:0000256" key="2">
    <source>
        <dbReference type="ARBA" id="ARBA00022670"/>
    </source>
</evidence>
<feature type="compositionally biased region" description="Basic and acidic residues" evidence="5">
    <location>
        <begin position="355"/>
        <end position="366"/>
    </location>
</feature>
<evidence type="ECO:0000313" key="8">
    <source>
        <dbReference type="Proteomes" id="UP000324897"/>
    </source>
</evidence>